<dbReference type="GO" id="GO:0008360">
    <property type="term" value="P:regulation of cell shape"/>
    <property type="evidence" value="ECO:0007669"/>
    <property type="project" value="UniProtKB-KW"/>
</dbReference>
<feature type="transmembrane region" description="Helical" evidence="17">
    <location>
        <begin position="143"/>
        <end position="169"/>
    </location>
</feature>
<evidence type="ECO:0000256" key="16">
    <source>
        <dbReference type="ARBA" id="ARBA00049966"/>
    </source>
</evidence>
<dbReference type="GO" id="GO:0051301">
    <property type="term" value="P:cell division"/>
    <property type="evidence" value="ECO:0007669"/>
    <property type="project" value="UniProtKB-KW"/>
</dbReference>
<evidence type="ECO:0000256" key="12">
    <source>
        <dbReference type="ARBA" id="ARBA00041185"/>
    </source>
</evidence>
<dbReference type="AlphaFoldDB" id="A0A1H0WTB0"/>
<reference evidence="19" key="1">
    <citation type="submission" date="2016-10" db="EMBL/GenBank/DDBJ databases">
        <authorList>
            <person name="Varghese N."/>
            <person name="Submissions S."/>
        </authorList>
    </citation>
    <scope>NUCLEOTIDE SEQUENCE [LARGE SCALE GENOMIC DNA]</scope>
    <source>
        <strain evidence="19">IBRC-M10078</strain>
    </source>
</reference>
<keyword evidence="18" id="KW-0131">Cell cycle</keyword>
<keyword evidence="6" id="KW-0573">Peptidoglycan synthesis</keyword>
<evidence type="ECO:0000313" key="19">
    <source>
        <dbReference type="Proteomes" id="UP000199159"/>
    </source>
</evidence>
<evidence type="ECO:0000256" key="2">
    <source>
        <dbReference type="ARBA" id="ARBA00022676"/>
    </source>
</evidence>
<dbReference type="GO" id="GO:0032153">
    <property type="term" value="C:cell division site"/>
    <property type="evidence" value="ECO:0007669"/>
    <property type="project" value="TreeGrafter"/>
</dbReference>
<feature type="transmembrane region" description="Helical" evidence="17">
    <location>
        <begin position="21"/>
        <end position="37"/>
    </location>
</feature>
<feature type="transmembrane region" description="Helical" evidence="17">
    <location>
        <begin position="218"/>
        <end position="239"/>
    </location>
</feature>
<evidence type="ECO:0000256" key="10">
    <source>
        <dbReference type="ARBA" id="ARBA00033270"/>
    </source>
</evidence>
<comment type="function">
    <text evidence="16">Peptidoglycan polymerase that is essential for cell division.</text>
</comment>
<dbReference type="PROSITE" id="PS00428">
    <property type="entry name" value="FTSW_RODA_SPOVE"/>
    <property type="match status" value="1"/>
</dbReference>
<evidence type="ECO:0000313" key="18">
    <source>
        <dbReference type="EMBL" id="SDP93830.1"/>
    </source>
</evidence>
<keyword evidence="2" id="KW-0328">Glycosyltransferase</keyword>
<comment type="subcellular location">
    <subcellularLocation>
        <location evidence="1">Membrane</location>
        <topology evidence="1">Multi-pass membrane protein</topology>
    </subcellularLocation>
</comment>
<keyword evidence="19" id="KW-1185">Reference proteome</keyword>
<evidence type="ECO:0000256" key="6">
    <source>
        <dbReference type="ARBA" id="ARBA00022984"/>
    </source>
</evidence>
<evidence type="ECO:0000256" key="17">
    <source>
        <dbReference type="SAM" id="Phobius"/>
    </source>
</evidence>
<dbReference type="EC" id="2.4.99.28" evidence="14"/>
<feature type="transmembrane region" description="Helical" evidence="17">
    <location>
        <begin position="43"/>
        <end position="60"/>
    </location>
</feature>
<dbReference type="PANTHER" id="PTHR30474:SF2">
    <property type="entry name" value="PEPTIDOGLYCAN GLYCOSYLTRANSFERASE FTSW-RELATED"/>
    <property type="match status" value="1"/>
</dbReference>
<evidence type="ECO:0000256" key="11">
    <source>
        <dbReference type="ARBA" id="ARBA00038053"/>
    </source>
</evidence>
<feature type="transmembrane region" description="Helical" evidence="17">
    <location>
        <begin position="67"/>
        <end position="89"/>
    </location>
</feature>
<evidence type="ECO:0000256" key="8">
    <source>
        <dbReference type="ARBA" id="ARBA00023136"/>
    </source>
</evidence>
<keyword evidence="4 17" id="KW-0812">Transmembrane</keyword>
<proteinExistence type="inferred from homology"/>
<keyword evidence="3" id="KW-0808">Transferase</keyword>
<dbReference type="EMBL" id="FNJU01000015">
    <property type="protein sequence ID" value="SDP93830.1"/>
    <property type="molecule type" value="Genomic_DNA"/>
</dbReference>
<evidence type="ECO:0000256" key="7">
    <source>
        <dbReference type="ARBA" id="ARBA00022989"/>
    </source>
</evidence>
<organism evidence="18 19">
    <name type="scientific">Litchfieldia salsa</name>
    <dbReference type="NCBI Taxonomy" id="930152"/>
    <lineage>
        <taxon>Bacteria</taxon>
        <taxon>Bacillati</taxon>
        <taxon>Bacillota</taxon>
        <taxon>Bacilli</taxon>
        <taxon>Bacillales</taxon>
        <taxon>Bacillaceae</taxon>
        <taxon>Litchfieldia</taxon>
    </lineage>
</organism>
<feature type="transmembrane region" description="Helical" evidence="17">
    <location>
        <begin position="181"/>
        <end position="206"/>
    </location>
</feature>
<dbReference type="Proteomes" id="UP000199159">
    <property type="component" value="Unassembled WGS sequence"/>
</dbReference>
<evidence type="ECO:0000256" key="5">
    <source>
        <dbReference type="ARBA" id="ARBA00022960"/>
    </source>
</evidence>
<accession>A0A1H0WTB0</accession>
<dbReference type="Pfam" id="PF01098">
    <property type="entry name" value="FTSW_RODA_SPOVE"/>
    <property type="match status" value="1"/>
</dbReference>
<keyword evidence="18" id="KW-0132">Cell division</keyword>
<dbReference type="GO" id="GO:0005886">
    <property type="term" value="C:plasma membrane"/>
    <property type="evidence" value="ECO:0007669"/>
    <property type="project" value="TreeGrafter"/>
</dbReference>
<name>A0A1H0WTB0_9BACI</name>
<evidence type="ECO:0000256" key="9">
    <source>
        <dbReference type="ARBA" id="ARBA00032370"/>
    </source>
</evidence>
<protein>
    <recommendedName>
        <fullName evidence="12">Probable peptidoglycan glycosyltransferase FtsW</fullName>
        <ecNumber evidence="14">2.4.99.28</ecNumber>
    </recommendedName>
    <alternativeName>
        <fullName evidence="13">Cell division protein FtsW</fullName>
    </alternativeName>
    <alternativeName>
        <fullName evidence="10">Cell wall polymerase</fullName>
    </alternativeName>
    <alternativeName>
        <fullName evidence="9">Peptidoglycan polymerase</fullName>
    </alternativeName>
</protein>
<evidence type="ECO:0000256" key="1">
    <source>
        <dbReference type="ARBA" id="ARBA00004141"/>
    </source>
</evidence>
<evidence type="ECO:0000256" key="15">
    <source>
        <dbReference type="ARBA" id="ARBA00049902"/>
    </source>
</evidence>
<dbReference type="STRING" id="930152.SAMN05216565_11546"/>
<evidence type="ECO:0000256" key="13">
    <source>
        <dbReference type="ARBA" id="ARBA00041418"/>
    </source>
</evidence>
<comment type="similarity">
    <text evidence="11">Belongs to the SEDS family. FtsW subfamily.</text>
</comment>
<sequence>MIMYFAHIYAKKQTYIHQFKTGVLPPLLILAVVFLLILKQPDLGTAISILLPCAFILVFSGARAIHLCLLGSIAVTGISYFAITTPYRFKRISSFINPFADPLGDGYQLVNSFIAISSGGVWGKGIGNSTQKLGYLPEAHTDFIMAIISEELGILGIILVFFTYLFILFRGIRISLTGKDDFARLLVIGLTLQITMQAILNLGAVSGLLPITGITLPFISYGGSSFVIMMISAGIIVNVSSSTSK</sequence>
<dbReference type="GO" id="GO:0015648">
    <property type="term" value="F:lipid-linked peptidoglycan transporter activity"/>
    <property type="evidence" value="ECO:0007669"/>
    <property type="project" value="TreeGrafter"/>
</dbReference>
<evidence type="ECO:0000256" key="4">
    <source>
        <dbReference type="ARBA" id="ARBA00022692"/>
    </source>
</evidence>
<dbReference type="GO" id="GO:0009252">
    <property type="term" value="P:peptidoglycan biosynthetic process"/>
    <property type="evidence" value="ECO:0007669"/>
    <property type="project" value="UniProtKB-KW"/>
</dbReference>
<evidence type="ECO:0000256" key="14">
    <source>
        <dbReference type="ARBA" id="ARBA00044770"/>
    </source>
</evidence>
<dbReference type="PANTHER" id="PTHR30474">
    <property type="entry name" value="CELL CYCLE PROTEIN"/>
    <property type="match status" value="1"/>
</dbReference>
<evidence type="ECO:0000256" key="3">
    <source>
        <dbReference type="ARBA" id="ARBA00022679"/>
    </source>
</evidence>
<dbReference type="InterPro" id="IPR001182">
    <property type="entry name" value="FtsW/RodA"/>
</dbReference>
<gene>
    <name evidence="18" type="ORF">SAMN05216565_11546</name>
</gene>
<keyword evidence="8 17" id="KW-0472">Membrane</keyword>
<keyword evidence="7 17" id="KW-1133">Transmembrane helix</keyword>
<comment type="catalytic activity">
    <reaction evidence="15">
        <text>[GlcNAc-(1-&gt;4)-Mur2Ac(oyl-L-Ala-gamma-D-Glu-L-Lys-D-Ala-D-Ala)](n)-di-trans,octa-cis-undecaprenyl diphosphate + beta-D-GlcNAc-(1-&gt;4)-Mur2Ac(oyl-L-Ala-gamma-D-Glu-L-Lys-D-Ala-D-Ala)-di-trans,octa-cis-undecaprenyl diphosphate = [GlcNAc-(1-&gt;4)-Mur2Ac(oyl-L-Ala-gamma-D-Glu-L-Lys-D-Ala-D-Ala)](n+1)-di-trans,octa-cis-undecaprenyl diphosphate + di-trans,octa-cis-undecaprenyl diphosphate + H(+)</text>
        <dbReference type="Rhea" id="RHEA:23708"/>
        <dbReference type="Rhea" id="RHEA-COMP:9602"/>
        <dbReference type="Rhea" id="RHEA-COMP:9603"/>
        <dbReference type="ChEBI" id="CHEBI:15378"/>
        <dbReference type="ChEBI" id="CHEBI:58405"/>
        <dbReference type="ChEBI" id="CHEBI:60033"/>
        <dbReference type="ChEBI" id="CHEBI:78435"/>
        <dbReference type="EC" id="2.4.99.28"/>
    </reaction>
</comment>
<keyword evidence="5" id="KW-0133">Cell shape</keyword>
<dbReference type="GO" id="GO:0008955">
    <property type="term" value="F:peptidoglycan glycosyltransferase activity"/>
    <property type="evidence" value="ECO:0007669"/>
    <property type="project" value="UniProtKB-EC"/>
</dbReference>
<dbReference type="InterPro" id="IPR018365">
    <property type="entry name" value="Cell_cycle_FtsW-rel_CS"/>
</dbReference>